<keyword evidence="1" id="KW-0732">Signal</keyword>
<comment type="caution">
    <text evidence="2">The sequence shown here is derived from an EMBL/GenBank/DDBJ whole genome shotgun (WGS) entry which is preliminary data.</text>
</comment>
<reference evidence="2 3" key="1">
    <citation type="submission" date="2024-10" db="EMBL/GenBank/DDBJ databases">
        <title>The Natural Products Discovery Center: Release of the First 8490 Sequenced Strains for Exploring Actinobacteria Biosynthetic Diversity.</title>
        <authorList>
            <person name="Kalkreuter E."/>
            <person name="Kautsar S.A."/>
            <person name="Yang D."/>
            <person name="Bader C.D."/>
            <person name="Teijaro C.N."/>
            <person name="Fluegel L."/>
            <person name="Davis C.M."/>
            <person name="Simpson J.R."/>
            <person name="Lauterbach L."/>
            <person name="Steele A.D."/>
            <person name="Gui C."/>
            <person name="Meng S."/>
            <person name="Li G."/>
            <person name="Viehrig K."/>
            <person name="Ye F."/>
            <person name="Su P."/>
            <person name="Kiefer A.F."/>
            <person name="Nichols A."/>
            <person name="Cepeda A.J."/>
            <person name="Yan W."/>
            <person name="Fan B."/>
            <person name="Jiang Y."/>
            <person name="Adhikari A."/>
            <person name="Zheng C.-J."/>
            <person name="Schuster L."/>
            <person name="Cowan T.M."/>
            <person name="Smanski M.J."/>
            <person name="Chevrette M.G."/>
            <person name="De Carvalho L.P.S."/>
            <person name="Shen B."/>
        </authorList>
    </citation>
    <scope>NUCLEOTIDE SEQUENCE [LARGE SCALE GENOMIC DNA]</scope>
    <source>
        <strain evidence="2 3">NPDC015755</strain>
    </source>
</reference>
<dbReference type="Pfam" id="PF07676">
    <property type="entry name" value="PD40"/>
    <property type="match status" value="3"/>
</dbReference>
<organism evidence="2 3">
    <name type="scientific">Streptomyces lateritius</name>
    <dbReference type="NCBI Taxonomy" id="67313"/>
    <lineage>
        <taxon>Bacteria</taxon>
        <taxon>Bacillati</taxon>
        <taxon>Actinomycetota</taxon>
        <taxon>Actinomycetes</taxon>
        <taxon>Kitasatosporales</taxon>
        <taxon>Streptomycetaceae</taxon>
        <taxon>Streptomyces</taxon>
    </lineage>
</organism>
<accession>A0ABW6YBD2</accession>
<keyword evidence="3" id="KW-1185">Reference proteome</keyword>
<feature type="chain" id="PRO_5047503261" evidence="1">
    <location>
        <begin position="38"/>
        <end position="566"/>
    </location>
</feature>
<dbReference type="Proteomes" id="UP001603013">
    <property type="component" value="Unassembled WGS sequence"/>
</dbReference>
<name>A0ABW6YBD2_9ACTN</name>
<evidence type="ECO:0000313" key="2">
    <source>
        <dbReference type="EMBL" id="MFF8276857.1"/>
    </source>
</evidence>
<dbReference type="SUPFAM" id="SSF89372">
    <property type="entry name" value="Fucose-specific lectin"/>
    <property type="match status" value="1"/>
</dbReference>
<dbReference type="SUPFAM" id="SSF69304">
    <property type="entry name" value="Tricorn protease N-terminal domain"/>
    <property type="match status" value="1"/>
</dbReference>
<dbReference type="RefSeq" id="WP_391934227.1">
    <property type="nucleotide sequence ID" value="NZ_JBIBSM010000005.1"/>
</dbReference>
<feature type="signal peptide" evidence="1">
    <location>
        <begin position="1"/>
        <end position="37"/>
    </location>
</feature>
<dbReference type="PANTHER" id="PTHR46580:SF4">
    <property type="entry name" value="ATP_GTP-BINDING PROTEIN"/>
    <property type="match status" value="1"/>
</dbReference>
<dbReference type="InterPro" id="IPR011659">
    <property type="entry name" value="WD40"/>
</dbReference>
<dbReference type="EMBL" id="JBIBSM010000005">
    <property type="protein sequence ID" value="MFF8276857.1"/>
    <property type="molecule type" value="Genomic_DNA"/>
</dbReference>
<dbReference type="InterPro" id="IPR015943">
    <property type="entry name" value="WD40/YVTN_repeat-like_dom_sf"/>
</dbReference>
<dbReference type="Pfam" id="PF13517">
    <property type="entry name" value="FG-GAP_3"/>
    <property type="match status" value="1"/>
</dbReference>
<dbReference type="PANTHER" id="PTHR46580">
    <property type="entry name" value="SENSOR KINASE-RELATED"/>
    <property type="match status" value="1"/>
</dbReference>
<dbReference type="Gene3D" id="2.130.10.10">
    <property type="entry name" value="YVTN repeat-like/Quinoprotein amine dehydrogenase"/>
    <property type="match status" value="1"/>
</dbReference>
<gene>
    <name evidence="2" type="ORF">ACF05T_12225</name>
</gene>
<dbReference type="InterPro" id="IPR013517">
    <property type="entry name" value="FG-GAP"/>
</dbReference>
<dbReference type="Gene3D" id="2.120.10.30">
    <property type="entry name" value="TolB, C-terminal domain"/>
    <property type="match status" value="1"/>
</dbReference>
<dbReference type="InterPro" id="IPR006311">
    <property type="entry name" value="TAT_signal"/>
</dbReference>
<evidence type="ECO:0000313" key="3">
    <source>
        <dbReference type="Proteomes" id="UP001603013"/>
    </source>
</evidence>
<sequence length="566" mass="60386">MTRTARLPGRRRALVAALAVLASSAALTTVTAAPAQAAEAVPQQRVLFTEYKDVDGIRTSTLVTVDADGTDRRELTPTGQGLPKAEITGVSFSPDGLRMAFISNDGFADIWVANADGTDARPVRMDIDEPDGWLNELDWTPDGKQLYLSFRAKPGHDRLRLMRVDVDGTGLGYVFASPEKTWDTQVDVAWDGRIAFLRGRTIHLWDPRVGGEPKPVTQGLHPTFSPDGRRIAFANGGDGSYDVHGRVLASGVEYEMTEGENVMFPEWSPDGTTVAYISGGTKQQATVTLARPAPQTPKVLTGADATAADIGWAPPRGATPAGTVRRDYSGDGITDVLALDSSGVLWRYAGNGTGGLKPRVKLGWGWKGYRFTAPGDLNADTRPDLIAQDATGGLWRLDGDGSGGFKPKVKIGTGWKDFRLTSFSDVSHDGFPDLMAVDASGAGWLYQGDGRGGLQPRVGDGWGFEGWVLTGVGALAGNGDGRQSLLARRPNGELLRFDGGMSERQKIGWGWQKLTPTGVGDLTGDGSPDVIARDTSGVLWRYDGNGAGGLKPRVKLGWGWSGITTF</sequence>
<dbReference type="PROSITE" id="PS51318">
    <property type="entry name" value="TAT"/>
    <property type="match status" value="1"/>
</dbReference>
<proteinExistence type="predicted"/>
<evidence type="ECO:0000256" key="1">
    <source>
        <dbReference type="SAM" id="SignalP"/>
    </source>
</evidence>
<dbReference type="InterPro" id="IPR011042">
    <property type="entry name" value="6-blade_b-propeller_TolB-like"/>
</dbReference>
<protein>
    <submittedName>
        <fullName evidence="2">FG-GAP-like repeat-containing protein</fullName>
    </submittedName>
</protein>